<protein>
    <recommendedName>
        <fullName evidence="6">Serine protease</fullName>
        <ecNumber evidence="6">3.4.21.-</ecNumber>
    </recommendedName>
</protein>
<dbReference type="Proteomes" id="UP000600101">
    <property type="component" value="Unassembled WGS sequence"/>
</dbReference>
<dbReference type="InterPro" id="IPR018114">
    <property type="entry name" value="TRYPSIN_HIS"/>
</dbReference>
<name>A0A9X0QZX2_9PROT</name>
<dbReference type="PRINTS" id="PR00839">
    <property type="entry name" value="V8PROTEASE"/>
</dbReference>
<evidence type="ECO:0000313" key="9">
    <source>
        <dbReference type="Proteomes" id="UP000600101"/>
    </source>
</evidence>
<dbReference type="PROSITE" id="PS00134">
    <property type="entry name" value="TRYPSIN_HIS"/>
    <property type="match status" value="1"/>
</dbReference>
<reference evidence="8" key="1">
    <citation type="submission" date="2020-08" db="EMBL/GenBank/DDBJ databases">
        <authorList>
            <person name="Hu Y."/>
            <person name="Nguyen S.V."/>
            <person name="Li F."/>
            <person name="Fanning S."/>
        </authorList>
    </citation>
    <scope>NUCLEOTIDE SEQUENCE</scope>
    <source>
        <strain evidence="8">SYSU D8009</strain>
    </source>
</reference>
<dbReference type="PANTHER" id="PTHR15462">
    <property type="entry name" value="SERINE PROTEASE"/>
    <property type="match status" value="1"/>
</dbReference>
<sequence length="248" mass="25501">MAGRAVALLLVALPCMATAQERLLPRSSLPGLGSADPRQPVDLKAAPWRGLGRVQLEIGGHCTGALIGPRQVLTAAHCLVARRTRNLVQPSTVHFVLGYDRGSMVAHARVTSYRTDPSFVPASGGPASADWAVLTLDKPLGTADRVLPLLRDTPIARTALMLGGYQQDRPEVLMADTGCRVIGAVPAGAGRSMLLHDCAGTRGVSGAPLLAQGPAGQWFVAGVASRANAQAAMGAAVPAMAITAAPGQ</sequence>
<dbReference type="PANTHER" id="PTHR15462:SF8">
    <property type="entry name" value="SERINE PROTEASE"/>
    <property type="match status" value="1"/>
</dbReference>
<evidence type="ECO:0000259" key="7">
    <source>
        <dbReference type="PROSITE" id="PS50240"/>
    </source>
</evidence>
<organism evidence="8 9">
    <name type="scientific">Siccirubricoccus deserti</name>
    <dbReference type="NCBI Taxonomy" id="2013562"/>
    <lineage>
        <taxon>Bacteria</taxon>
        <taxon>Pseudomonadati</taxon>
        <taxon>Pseudomonadota</taxon>
        <taxon>Alphaproteobacteria</taxon>
        <taxon>Acetobacterales</taxon>
        <taxon>Roseomonadaceae</taxon>
        <taxon>Siccirubricoccus</taxon>
    </lineage>
</organism>
<accession>A0A9X0QZX2</accession>
<feature type="domain" description="Peptidase S1" evidence="7">
    <location>
        <begin position="31"/>
        <end position="248"/>
    </location>
</feature>
<dbReference type="InterPro" id="IPR001254">
    <property type="entry name" value="Trypsin_dom"/>
</dbReference>
<evidence type="ECO:0000256" key="4">
    <source>
        <dbReference type="ARBA" id="ARBA00022801"/>
    </source>
</evidence>
<dbReference type="SUPFAM" id="SSF50494">
    <property type="entry name" value="Trypsin-like serine proteases"/>
    <property type="match status" value="1"/>
</dbReference>
<evidence type="ECO:0000256" key="3">
    <source>
        <dbReference type="ARBA" id="ARBA00022729"/>
    </source>
</evidence>
<dbReference type="GO" id="GO:0006508">
    <property type="term" value="P:proteolysis"/>
    <property type="evidence" value="ECO:0007669"/>
    <property type="project" value="UniProtKB-KW"/>
</dbReference>
<dbReference type="PROSITE" id="PS50240">
    <property type="entry name" value="TRYPSIN_DOM"/>
    <property type="match status" value="1"/>
</dbReference>
<dbReference type="Pfam" id="PF00089">
    <property type="entry name" value="Trypsin"/>
    <property type="match status" value="1"/>
</dbReference>
<evidence type="ECO:0000256" key="1">
    <source>
        <dbReference type="ARBA" id="ARBA00008764"/>
    </source>
</evidence>
<dbReference type="SMART" id="SM00020">
    <property type="entry name" value="Tryp_SPc"/>
    <property type="match status" value="1"/>
</dbReference>
<keyword evidence="3 6" id="KW-0732">Signal</keyword>
<proteinExistence type="inferred from homology"/>
<evidence type="ECO:0000256" key="2">
    <source>
        <dbReference type="ARBA" id="ARBA00022670"/>
    </source>
</evidence>
<keyword evidence="2 6" id="KW-0645">Protease</keyword>
<dbReference type="InterPro" id="IPR008256">
    <property type="entry name" value="Peptidase_S1B"/>
</dbReference>
<dbReference type="EMBL" id="JACOMF010000018">
    <property type="protein sequence ID" value="MBC4016755.1"/>
    <property type="molecule type" value="Genomic_DNA"/>
</dbReference>
<feature type="signal peptide" evidence="6">
    <location>
        <begin position="1"/>
        <end position="19"/>
    </location>
</feature>
<dbReference type="InterPro" id="IPR043504">
    <property type="entry name" value="Peptidase_S1_PA_chymotrypsin"/>
</dbReference>
<keyword evidence="4 6" id="KW-0378">Hydrolase</keyword>
<keyword evidence="5 6" id="KW-0720">Serine protease</keyword>
<evidence type="ECO:0000313" key="8">
    <source>
        <dbReference type="EMBL" id="MBC4016755.1"/>
    </source>
</evidence>
<evidence type="ECO:0000256" key="6">
    <source>
        <dbReference type="RuleBase" id="RU004296"/>
    </source>
</evidence>
<keyword evidence="9" id="KW-1185">Reference proteome</keyword>
<dbReference type="RefSeq" id="WP_186771521.1">
    <property type="nucleotide sequence ID" value="NZ_JACOMF010000018.1"/>
</dbReference>
<comment type="caution">
    <text evidence="8">The sequence shown here is derived from an EMBL/GenBank/DDBJ whole genome shotgun (WGS) entry which is preliminary data.</text>
</comment>
<dbReference type="InterPro" id="IPR009003">
    <property type="entry name" value="Peptidase_S1_PA"/>
</dbReference>
<feature type="chain" id="PRO_5041013456" description="Serine protease" evidence="6">
    <location>
        <begin position="20"/>
        <end position="248"/>
    </location>
</feature>
<evidence type="ECO:0000256" key="5">
    <source>
        <dbReference type="ARBA" id="ARBA00022825"/>
    </source>
</evidence>
<dbReference type="EC" id="3.4.21.-" evidence="6"/>
<dbReference type="AlphaFoldDB" id="A0A9X0QZX2"/>
<dbReference type="GO" id="GO:0004252">
    <property type="term" value="F:serine-type endopeptidase activity"/>
    <property type="evidence" value="ECO:0007669"/>
    <property type="project" value="InterPro"/>
</dbReference>
<dbReference type="Gene3D" id="2.40.10.10">
    <property type="entry name" value="Trypsin-like serine proteases"/>
    <property type="match status" value="2"/>
</dbReference>
<dbReference type="InterPro" id="IPR050966">
    <property type="entry name" value="Glutamyl_endopeptidase"/>
</dbReference>
<gene>
    <name evidence="8" type="ORF">H7965_15645</name>
</gene>
<comment type="similarity">
    <text evidence="1 6">Belongs to the peptidase S1B family.</text>
</comment>